<feature type="region of interest" description="Disordered" evidence="2">
    <location>
        <begin position="279"/>
        <end position="302"/>
    </location>
</feature>
<dbReference type="PANTHER" id="PTHR42282">
    <property type="entry name" value="PANTOATE KINASE-RELATED"/>
    <property type="match status" value="1"/>
</dbReference>
<comment type="pathway">
    <text evidence="1">Cofactor biosynthesis; coenzyme A biosynthesis.</text>
</comment>
<dbReference type="FunCoup" id="I3TFJ3">
    <property type="interactions" value="33"/>
</dbReference>
<dbReference type="InterPro" id="IPR012043">
    <property type="entry name" value="PoK"/>
</dbReference>
<dbReference type="Proteomes" id="UP000005270">
    <property type="component" value="Chromosome"/>
</dbReference>
<dbReference type="eggNOG" id="arCOG04263">
    <property type="taxonomic scope" value="Archaea"/>
</dbReference>
<name>I3TFJ3_THEC1</name>
<comment type="similarity">
    <text evidence="1">Belongs to the GHMP kinase family. PoK subfamily.</text>
</comment>
<comment type="function">
    <text evidence="1">Phosphorylates (R)-pantoate to form (R)-4-phosphopantoate in the CoA biosynthesis pathway.</text>
</comment>
<proteinExistence type="inferred from homology"/>
<evidence type="ECO:0000313" key="3">
    <source>
        <dbReference type="EMBL" id="AFK51531.1"/>
    </source>
</evidence>
<reference evidence="3 4" key="1">
    <citation type="journal article" date="2012" name="J. Bacteriol.">
        <title>Complete genome sequence of the hyperthermophilic cellulolytic Crenarchaeon 'Thermogladius cellulolyticus' 1633.</title>
        <authorList>
            <person name="Mardanov A.V."/>
            <person name="Kochetkova T.V."/>
            <person name="Beletsky A.V."/>
            <person name="Bonch-Osmolovskaya E.A."/>
            <person name="Ravin N.V."/>
            <person name="Skryabin K.G."/>
        </authorList>
    </citation>
    <scope>NUCLEOTIDE SEQUENCE [LARGE SCALE GENOMIC DNA]</scope>
    <source>
        <strain evidence="4">DSM 22663 / VKM B-2946 / 1633</strain>
    </source>
</reference>
<dbReference type="PANTHER" id="PTHR42282:SF1">
    <property type="entry name" value="PANTOATE KINASE"/>
    <property type="match status" value="1"/>
</dbReference>
<dbReference type="GO" id="GO:0016301">
    <property type="term" value="F:kinase activity"/>
    <property type="evidence" value="ECO:0007669"/>
    <property type="project" value="UniProtKB-UniRule"/>
</dbReference>
<dbReference type="GO" id="GO:0005524">
    <property type="term" value="F:ATP binding"/>
    <property type="evidence" value="ECO:0007669"/>
    <property type="project" value="UniProtKB-KW"/>
</dbReference>
<dbReference type="GeneID" id="13013427"/>
<dbReference type="GO" id="GO:0015937">
    <property type="term" value="P:coenzyme A biosynthetic process"/>
    <property type="evidence" value="ECO:0007669"/>
    <property type="project" value="UniProtKB-UniRule"/>
</dbReference>
<keyword evidence="1" id="KW-0067">ATP-binding</keyword>
<protein>
    <recommendedName>
        <fullName evidence="1">Pantoate kinase</fullName>
        <shortName evidence="1">PoK</shortName>
        <ecNumber evidence="1">2.7.1.169</ecNumber>
    </recommendedName>
</protein>
<keyword evidence="4" id="KW-1185">Reference proteome</keyword>
<comment type="catalytic activity">
    <reaction evidence="1">
        <text>(R)-pantoate + ATP = (R)-4-phosphopantoate + ADP + H(+)</text>
        <dbReference type="Rhea" id="RHEA:28246"/>
        <dbReference type="ChEBI" id="CHEBI:15378"/>
        <dbReference type="ChEBI" id="CHEBI:15980"/>
        <dbReference type="ChEBI" id="CHEBI:30616"/>
        <dbReference type="ChEBI" id="CHEBI:61294"/>
        <dbReference type="ChEBI" id="CHEBI:456216"/>
        <dbReference type="EC" id="2.7.1.169"/>
    </reaction>
</comment>
<dbReference type="InParanoid" id="I3TFJ3"/>
<organism evidence="3 4">
    <name type="scientific">Thermogladius calderae (strain DSM 22663 / VKM B-2946 / 1633)</name>
    <dbReference type="NCBI Taxonomy" id="1184251"/>
    <lineage>
        <taxon>Archaea</taxon>
        <taxon>Thermoproteota</taxon>
        <taxon>Thermoprotei</taxon>
        <taxon>Desulfurococcales</taxon>
        <taxon>Desulfurococcaceae</taxon>
        <taxon>Thermogladius</taxon>
    </lineage>
</organism>
<dbReference type="OrthoDB" id="85822at2157"/>
<evidence type="ECO:0000256" key="2">
    <source>
        <dbReference type="SAM" id="MobiDB-lite"/>
    </source>
</evidence>
<evidence type="ECO:0000313" key="4">
    <source>
        <dbReference type="Proteomes" id="UP000005270"/>
    </source>
</evidence>
<gene>
    <name evidence="3" type="ordered locus">TCELL_1108</name>
</gene>
<dbReference type="RefSeq" id="WP_014737781.1">
    <property type="nucleotide sequence ID" value="NC_017954.1"/>
</dbReference>
<dbReference type="InterPro" id="IPR020568">
    <property type="entry name" value="Ribosomal_Su5_D2-typ_SF"/>
</dbReference>
<dbReference type="HOGENOM" id="CLU_081191_1_0_2"/>
<dbReference type="SUPFAM" id="SSF54211">
    <property type="entry name" value="Ribosomal protein S5 domain 2-like"/>
    <property type="match status" value="1"/>
</dbReference>
<feature type="compositionally biased region" description="Basic and acidic residues" evidence="2">
    <location>
        <begin position="292"/>
        <end position="302"/>
    </location>
</feature>
<dbReference type="UniPathway" id="UPA00241"/>
<dbReference type="KEGG" id="thg:TCELL_1108"/>
<keyword evidence="1" id="KW-0547">Nucleotide-binding</keyword>
<dbReference type="AlphaFoldDB" id="I3TFJ3"/>
<dbReference type="HAMAP" id="MF_02223">
    <property type="entry name" value="Pantoate_kinase"/>
    <property type="match status" value="1"/>
</dbReference>
<dbReference type="EMBL" id="CP003531">
    <property type="protein sequence ID" value="AFK51531.1"/>
    <property type="molecule type" value="Genomic_DNA"/>
</dbReference>
<dbReference type="STRING" id="1184251.TCELL_1108"/>
<sequence>MGKARVFARVPLHVSGFWAPVKGPDAQHTGSLGAGLVLDLWVVARPSSSGCYIEANGVRALEGHARRICGLEGFNLGVSASSPVGLGKGFALSSALSLSLSTLISVALGRGVSERSTWSAHVAEVEHSTGLGDVMAQFHGGLVVRTRPGPPGVGEAVVVRGLKPALVVAELPGSEPTPAVLSRMGPWARELVDKAVERLLETRDVALFFELSRSFTRRLFDYSRVEDLLAGVRGVAGFYLKKSALVVWVEREWSHDLASLLKGRGLNTFETTVSDEGVGLVHSTEPPEAGEPADKGEAGRRL</sequence>
<evidence type="ECO:0000256" key="1">
    <source>
        <dbReference type="HAMAP-Rule" id="MF_02223"/>
    </source>
</evidence>
<dbReference type="EC" id="2.7.1.169" evidence="1"/>
<keyword evidence="1" id="KW-0173">Coenzyme A biosynthesis</keyword>
<keyword evidence="1 3" id="KW-0418">Kinase</keyword>
<keyword evidence="1" id="KW-0808">Transferase</keyword>
<accession>I3TFJ3</accession>